<evidence type="ECO:0000259" key="13">
    <source>
        <dbReference type="Pfam" id="PF13733"/>
    </source>
</evidence>
<evidence type="ECO:0000256" key="11">
    <source>
        <dbReference type="RuleBase" id="RU368121"/>
    </source>
</evidence>
<dbReference type="CDD" id="cd00899">
    <property type="entry name" value="b4GalT"/>
    <property type="match status" value="1"/>
</dbReference>
<sequence>QGTNLQPSEVCPETKTMVLRKARRFICHPVGLVLLVSLSCCLYIYILLMVTATTSSHKFNIEGSAAWIENSQNGSQSASSSGGSTTSASSIAIGYGVESLPAIKQRHTRLLWDKVNAIAKSKDRPSWNEFEARVLAGSGPALACSLPSDNQSTVANRTQHRCGSQLPSDSDQTGLAICQSKVRGPLKVAFNLSLTWQQAADLVSADIASTNSTRILPGGAWCPSAKCRHQQSLAIVIPFRDRWRQLRNLLSVLHPMLQRQQSGCYRVFVVEQYGGGAFNKGRLNNAGFLEAMRRHNFTCVIFQDTDIVPENDRNPYLCGSVRPRHLAVAVDTNRYRLPYAALVGGVIAFTTRHFFRVNGYSNLYWGWGLEDDDMELRMKIGTKLKYERPPASVARFKALPHASQRIYRLQASRRMPLLKTALQRYSKDGLNTVKYRVLFSSNEPLFTHLLIDIGEQPLDFELTGTE</sequence>
<keyword evidence="7 11" id="KW-0735">Signal-anchor</keyword>
<dbReference type="InterPro" id="IPR029044">
    <property type="entry name" value="Nucleotide-diphossugar_trans"/>
</dbReference>
<evidence type="ECO:0000256" key="7">
    <source>
        <dbReference type="ARBA" id="ARBA00022968"/>
    </source>
</evidence>
<feature type="non-terminal residue" evidence="14">
    <location>
        <position position="1"/>
    </location>
</feature>
<evidence type="ECO:0000313" key="15">
    <source>
        <dbReference type="Proteomes" id="UP000215902"/>
    </source>
</evidence>
<evidence type="ECO:0000256" key="10">
    <source>
        <dbReference type="ARBA" id="ARBA00023180"/>
    </source>
</evidence>
<comment type="function">
    <text evidence="11">Catalyses the transfer of galactose onto proteins or lipids.</text>
</comment>
<dbReference type="GO" id="GO:0006688">
    <property type="term" value="P:glycosphingolipid biosynthetic process"/>
    <property type="evidence" value="ECO:0007669"/>
    <property type="project" value="TreeGrafter"/>
</dbReference>
<dbReference type="Proteomes" id="UP000215902">
    <property type="component" value="Unassembled WGS sequence"/>
</dbReference>
<dbReference type="PANTHER" id="PTHR19300">
    <property type="entry name" value="BETA-1,4-GALACTOSYLTRANSFERASE"/>
    <property type="match status" value="1"/>
</dbReference>
<evidence type="ECO:0000256" key="9">
    <source>
        <dbReference type="ARBA" id="ARBA00023136"/>
    </source>
</evidence>
<comment type="pathway">
    <text evidence="2 11">Protein modification; protein glycosylation.</text>
</comment>
<dbReference type="Gene3D" id="3.90.550.10">
    <property type="entry name" value="Spore Coat Polysaccharide Biosynthesis Protein SpsA, Chain A"/>
    <property type="match status" value="1"/>
</dbReference>
<comment type="similarity">
    <text evidence="3 11">Belongs to the glycosyltransferase 7 family.</text>
</comment>
<dbReference type="OrthoDB" id="10016069at2759"/>
<keyword evidence="5 11" id="KW-0808">Transferase</keyword>
<comment type="caution">
    <text evidence="14">The sequence shown here is derived from an EMBL/GenBank/DDBJ whole genome shotgun (WGS) entry which is preliminary data.</text>
</comment>
<evidence type="ECO:0000313" key="14">
    <source>
        <dbReference type="EMBL" id="PAA89820.1"/>
    </source>
</evidence>
<evidence type="ECO:0000256" key="8">
    <source>
        <dbReference type="ARBA" id="ARBA00022989"/>
    </source>
</evidence>
<dbReference type="InterPro" id="IPR027995">
    <property type="entry name" value="Galactosyl_T_N"/>
</dbReference>
<dbReference type="EMBL" id="NIVC01000137">
    <property type="protein sequence ID" value="PAA89820.1"/>
    <property type="molecule type" value="Genomic_DNA"/>
</dbReference>
<keyword evidence="6 11" id="KW-0812">Transmembrane</keyword>
<keyword evidence="10 11" id="KW-0325">Glycoprotein</keyword>
<proteinExistence type="inferred from homology"/>
<dbReference type="UniPathway" id="UPA00378"/>
<dbReference type="GO" id="GO:0033842">
    <property type="term" value="F:N-acetyl-beta-glucosaminyl-derivative 4-beta-N-acetylgalactosaminyltransferase activity"/>
    <property type="evidence" value="ECO:0007669"/>
    <property type="project" value="TreeGrafter"/>
</dbReference>
<accession>A0A267GUX3</accession>
<keyword evidence="8 11" id="KW-1133">Transmembrane helix</keyword>
<gene>
    <name evidence="14" type="ORF">BOX15_Mlig013190g1</name>
</gene>
<protein>
    <recommendedName>
        <fullName evidence="11">Beta-1,4-galactosyltransferase</fullName>
        <ecNumber evidence="11">2.4.1.-</ecNumber>
    </recommendedName>
</protein>
<dbReference type="GO" id="GO:0005975">
    <property type="term" value="P:carbohydrate metabolic process"/>
    <property type="evidence" value="ECO:0007669"/>
    <property type="project" value="InterPro"/>
</dbReference>
<dbReference type="SUPFAM" id="SSF53448">
    <property type="entry name" value="Nucleotide-diphospho-sugar transferases"/>
    <property type="match status" value="1"/>
</dbReference>
<keyword evidence="15" id="KW-1185">Reference proteome</keyword>
<dbReference type="InterPro" id="IPR027791">
    <property type="entry name" value="Galactosyl_T_C"/>
</dbReference>
<evidence type="ECO:0000256" key="3">
    <source>
        <dbReference type="ARBA" id="ARBA00005735"/>
    </source>
</evidence>
<dbReference type="STRING" id="282301.A0A267GUX3"/>
<dbReference type="PANTHER" id="PTHR19300:SF57">
    <property type="entry name" value="BETA-1,4-N-ACETYLGALACTOSAMINYLTRANSFERASE"/>
    <property type="match status" value="1"/>
</dbReference>
<comment type="subcellular location">
    <subcellularLocation>
        <location evidence="1">Membrane</location>
        <topology evidence="1">Single-pass type II membrane protein</topology>
    </subcellularLocation>
</comment>
<feature type="domain" description="Galactosyltransferase C-terminal" evidence="12">
    <location>
        <begin position="324"/>
        <end position="401"/>
    </location>
</feature>
<dbReference type="PRINTS" id="PR02050">
    <property type="entry name" value="B14GALTRFASE"/>
</dbReference>
<keyword evidence="9 11" id="KW-0472">Membrane</keyword>
<evidence type="ECO:0000256" key="6">
    <source>
        <dbReference type="ARBA" id="ARBA00022692"/>
    </source>
</evidence>
<evidence type="ECO:0000256" key="4">
    <source>
        <dbReference type="ARBA" id="ARBA00022676"/>
    </source>
</evidence>
<dbReference type="Pfam" id="PF13733">
    <property type="entry name" value="Glyco_transf_7N"/>
    <property type="match status" value="1"/>
</dbReference>
<dbReference type="Pfam" id="PF02709">
    <property type="entry name" value="Glyco_transf_7C"/>
    <property type="match status" value="1"/>
</dbReference>
<organism evidence="14 15">
    <name type="scientific">Macrostomum lignano</name>
    <dbReference type="NCBI Taxonomy" id="282301"/>
    <lineage>
        <taxon>Eukaryota</taxon>
        <taxon>Metazoa</taxon>
        <taxon>Spiralia</taxon>
        <taxon>Lophotrochozoa</taxon>
        <taxon>Platyhelminthes</taxon>
        <taxon>Rhabditophora</taxon>
        <taxon>Macrostomorpha</taxon>
        <taxon>Macrostomida</taxon>
        <taxon>Macrostomidae</taxon>
        <taxon>Macrostomum</taxon>
    </lineage>
</organism>
<feature type="domain" description="Galactosyltransferase N-terminal" evidence="13">
    <location>
        <begin position="204"/>
        <end position="318"/>
    </location>
</feature>
<dbReference type="GO" id="GO:0008378">
    <property type="term" value="F:galactosyltransferase activity"/>
    <property type="evidence" value="ECO:0007669"/>
    <property type="project" value="TreeGrafter"/>
</dbReference>
<dbReference type="InterPro" id="IPR003859">
    <property type="entry name" value="Galactosyl_T"/>
</dbReference>
<dbReference type="EC" id="2.4.1.-" evidence="11"/>
<evidence type="ECO:0000259" key="12">
    <source>
        <dbReference type="Pfam" id="PF02709"/>
    </source>
</evidence>
<evidence type="ECO:0000256" key="5">
    <source>
        <dbReference type="ARBA" id="ARBA00022679"/>
    </source>
</evidence>
<reference evidence="14 15" key="1">
    <citation type="submission" date="2017-06" db="EMBL/GenBank/DDBJ databases">
        <title>A platform for efficient transgenesis in Macrostomum lignano, a flatworm model organism for stem cell research.</title>
        <authorList>
            <person name="Berezikov E."/>
        </authorList>
    </citation>
    <scope>NUCLEOTIDE SEQUENCE [LARGE SCALE GENOMIC DNA]</scope>
    <source>
        <strain evidence="14">DV1</strain>
        <tissue evidence="14">Whole organism</tissue>
    </source>
</reference>
<dbReference type="GO" id="GO:0016020">
    <property type="term" value="C:membrane"/>
    <property type="evidence" value="ECO:0007669"/>
    <property type="project" value="UniProtKB-SubCell"/>
</dbReference>
<evidence type="ECO:0000256" key="2">
    <source>
        <dbReference type="ARBA" id="ARBA00004922"/>
    </source>
</evidence>
<evidence type="ECO:0000256" key="1">
    <source>
        <dbReference type="ARBA" id="ARBA00004606"/>
    </source>
</evidence>
<feature type="transmembrane region" description="Helical" evidence="11">
    <location>
        <begin position="25"/>
        <end position="48"/>
    </location>
</feature>
<name>A0A267GUX3_9PLAT</name>
<keyword evidence="4 11" id="KW-0328">Glycosyltransferase</keyword>
<dbReference type="GO" id="GO:0005794">
    <property type="term" value="C:Golgi apparatus"/>
    <property type="evidence" value="ECO:0007669"/>
    <property type="project" value="TreeGrafter"/>
</dbReference>
<dbReference type="AlphaFoldDB" id="A0A267GUX3"/>